<evidence type="ECO:0000256" key="7">
    <source>
        <dbReference type="HAMAP-Rule" id="MF_00657"/>
    </source>
</evidence>
<keyword evidence="2 7" id="KW-0479">Metal-binding</keyword>
<dbReference type="InterPro" id="IPR044862">
    <property type="entry name" value="Pro_4_hyd_alph_FE2OG_OXY"/>
</dbReference>
<feature type="domain" description="Fe2OG dioxygenase" evidence="8">
    <location>
        <begin position="78"/>
        <end position="176"/>
    </location>
</feature>
<dbReference type="EMBL" id="SMDC01000003">
    <property type="protein sequence ID" value="TCW37063.1"/>
    <property type="molecule type" value="Genomic_DNA"/>
</dbReference>
<sequence length="225" mass="24904">MLQIIPQLLGPAQLDKVHATLAELPAVAGTRSAGRSAARVKHNQELQPDPERMQRLARIIMSALGHHPVFRTAALPERVADPIFARYRPGMHYGEHVDEPIMGGAGGRMRSDLALTLWLSPADDYDGGELVIRTCFGEQRVRGEAGDAVLYPASSLHQVAPVTRGERLVAVTWIQSLVRDPARRELLYELGQARETLLERAPDDPAAQRVDRSYVNLLRMWAEPG</sequence>
<dbReference type="GO" id="GO:0006974">
    <property type="term" value="P:DNA damage response"/>
    <property type="evidence" value="ECO:0007669"/>
    <property type="project" value="TreeGrafter"/>
</dbReference>
<dbReference type="PROSITE" id="PS51471">
    <property type="entry name" value="FE2OG_OXY"/>
    <property type="match status" value="1"/>
</dbReference>
<gene>
    <name evidence="9" type="ORF">EDC29_103260</name>
</gene>
<dbReference type="AlphaFoldDB" id="A0A4R4ADB0"/>
<dbReference type="InterPro" id="IPR006620">
    <property type="entry name" value="Pro_4_hyd_alph"/>
</dbReference>
<dbReference type="PANTHER" id="PTHR41536:SF1">
    <property type="entry name" value="PKHD-TYPE HYDROXYLASE YBIX"/>
    <property type="match status" value="1"/>
</dbReference>
<dbReference type="Gene3D" id="2.60.120.620">
    <property type="entry name" value="q2cbj1_9rhob like domain"/>
    <property type="match status" value="1"/>
</dbReference>
<keyword evidence="6 7" id="KW-0408">Iron</keyword>
<dbReference type="GO" id="GO:0031418">
    <property type="term" value="F:L-ascorbic acid binding"/>
    <property type="evidence" value="ECO:0007669"/>
    <property type="project" value="UniProtKB-KW"/>
</dbReference>
<keyword evidence="5 7" id="KW-0560">Oxidoreductase</keyword>
<organism evidence="9 10">
    <name type="scientific">Marichromatium gracile</name>
    <name type="common">Chromatium gracile</name>
    <dbReference type="NCBI Taxonomy" id="1048"/>
    <lineage>
        <taxon>Bacteria</taxon>
        <taxon>Pseudomonadati</taxon>
        <taxon>Pseudomonadota</taxon>
        <taxon>Gammaproteobacteria</taxon>
        <taxon>Chromatiales</taxon>
        <taxon>Chromatiaceae</taxon>
        <taxon>Marichromatium</taxon>
    </lineage>
</organism>
<comment type="cofactor">
    <cofactor evidence="7">
        <name>Fe(2+)</name>
        <dbReference type="ChEBI" id="CHEBI:29033"/>
    </cofactor>
    <text evidence="7">Binds 1 Fe(2+) ion per subunit.</text>
</comment>
<dbReference type="NCBIfam" id="NF003974">
    <property type="entry name" value="PRK05467.1-3"/>
    <property type="match status" value="1"/>
</dbReference>
<evidence type="ECO:0000256" key="4">
    <source>
        <dbReference type="ARBA" id="ARBA00022964"/>
    </source>
</evidence>
<dbReference type="GO" id="GO:0016706">
    <property type="term" value="F:2-oxoglutarate-dependent dioxygenase activity"/>
    <property type="evidence" value="ECO:0007669"/>
    <property type="project" value="UniProtKB-UniRule"/>
</dbReference>
<dbReference type="GO" id="GO:0006879">
    <property type="term" value="P:intracellular iron ion homeostasis"/>
    <property type="evidence" value="ECO:0007669"/>
    <property type="project" value="TreeGrafter"/>
</dbReference>
<dbReference type="SMART" id="SM00702">
    <property type="entry name" value="P4Hc"/>
    <property type="match status" value="1"/>
</dbReference>
<keyword evidence="4 7" id="KW-0223">Dioxygenase</keyword>
<dbReference type="InterPro" id="IPR023550">
    <property type="entry name" value="PKHD_hydroxylase"/>
</dbReference>
<evidence type="ECO:0000313" key="10">
    <source>
        <dbReference type="Proteomes" id="UP000295247"/>
    </source>
</evidence>
<comment type="caution">
    <text evidence="9">The sequence shown here is derived from an EMBL/GenBank/DDBJ whole genome shotgun (WGS) entry which is preliminary data.</text>
</comment>
<feature type="binding site" evidence="7">
    <location>
        <position position="98"/>
    </location>
    <ligand>
        <name>Fe cation</name>
        <dbReference type="ChEBI" id="CHEBI:24875"/>
    </ligand>
</feature>
<keyword evidence="3 7" id="KW-0847">Vitamin C</keyword>
<dbReference type="HAMAP" id="MF_00657">
    <property type="entry name" value="Hydroxyl_YbiX"/>
    <property type="match status" value="1"/>
</dbReference>
<dbReference type="Gene3D" id="4.10.860.20">
    <property type="entry name" value="Rabenosyn, Rab binding domain"/>
    <property type="match status" value="1"/>
</dbReference>
<feature type="binding site" evidence="7">
    <location>
        <position position="96"/>
    </location>
    <ligand>
        <name>Fe cation</name>
        <dbReference type="ChEBI" id="CHEBI:24875"/>
    </ligand>
</feature>
<dbReference type="Proteomes" id="UP000295247">
    <property type="component" value="Unassembled WGS sequence"/>
</dbReference>
<evidence type="ECO:0000256" key="5">
    <source>
        <dbReference type="ARBA" id="ARBA00023002"/>
    </source>
</evidence>
<feature type="binding site" evidence="7">
    <location>
        <position position="157"/>
    </location>
    <ligand>
        <name>Fe cation</name>
        <dbReference type="ChEBI" id="CHEBI:24875"/>
    </ligand>
</feature>
<dbReference type="PANTHER" id="PTHR41536">
    <property type="entry name" value="PKHD-TYPE HYDROXYLASE YBIX"/>
    <property type="match status" value="1"/>
</dbReference>
<feature type="binding site" evidence="7">
    <location>
        <position position="167"/>
    </location>
    <ligand>
        <name>2-oxoglutarate</name>
        <dbReference type="ChEBI" id="CHEBI:16810"/>
    </ligand>
</feature>
<evidence type="ECO:0000259" key="8">
    <source>
        <dbReference type="PROSITE" id="PS51471"/>
    </source>
</evidence>
<name>A0A4R4ADB0_MARGR</name>
<dbReference type="Pfam" id="PF13640">
    <property type="entry name" value="2OG-FeII_Oxy_3"/>
    <property type="match status" value="1"/>
</dbReference>
<accession>A0A4R4ADB0</accession>
<evidence type="ECO:0000313" key="9">
    <source>
        <dbReference type="EMBL" id="TCW37063.1"/>
    </source>
</evidence>
<reference evidence="9 10" key="1">
    <citation type="submission" date="2019-03" db="EMBL/GenBank/DDBJ databases">
        <title>Genomic Encyclopedia of Type Strains, Phase IV (KMG-IV): sequencing the most valuable type-strain genomes for metagenomic binning, comparative biology and taxonomic classification.</title>
        <authorList>
            <person name="Goeker M."/>
        </authorList>
    </citation>
    <scope>NUCLEOTIDE SEQUENCE [LARGE SCALE GENOMIC DNA]</scope>
    <source>
        <strain evidence="9 10">DSM 203</strain>
    </source>
</reference>
<dbReference type="RefSeq" id="WP_132229105.1">
    <property type="nucleotide sequence ID" value="NZ_NRRH01000026.1"/>
</dbReference>
<evidence type="ECO:0000256" key="6">
    <source>
        <dbReference type="ARBA" id="ARBA00023004"/>
    </source>
</evidence>
<dbReference type="InterPro" id="IPR041097">
    <property type="entry name" value="PKHD_C"/>
</dbReference>
<proteinExistence type="inferred from homology"/>
<dbReference type="Pfam" id="PF18331">
    <property type="entry name" value="PKHD_C"/>
    <property type="match status" value="1"/>
</dbReference>
<dbReference type="InterPro" id="IPR005123">
    <property type="entry name" value="Oxoglu/Fe-dep_dioxygenase_dom"/>
</dbReference>
<evidence type="ECO:0000256" key="3">
    <source>
        <dbReference type="ARBA" id="ARBA00022896"/>
    </source>
</evidence>
<evidence type="ECO:0000256" key="1">
    <source>
        <dbReference type="ARBA" id="ARBA00001961"/>
    </source>
</evidence>
<dbReference type="GO" id="GO:0005506">
    <property type="term" value="F:iron ion binding"/>
    <property type="evidence" value="ECO:0007669"/>
    <property type="project" value="UniProtKB-UniRule"/>
</dbReference>
<dbReference type="NCBIfam" id="NF003975">
    <property type="entry name" value="PRK05467.1-4"/>
    <property type="match status" value="1"/>
</dbReference>
<protein>
    <submittedName>
        <fullName evidence="9">PKHD-type hydroxylase</fullName>
    </submittedName>
</protein>
<comment type="cofactor">
    <cofactor evidence="1 7">
        <name>L-ascorbate</name>
        <dbReference type="ChEBI" id="CHEBI:38290"/>
    </cofactor>
</comment>
<evidence type="ECO:0000256" key="2">
    <source>
        <dbReference type="ARBA" id="ARBA00022723"/>
    </source>
</evidence>